<name>A0A6C0LVH0_9ZZZZ</name>
<keyword evidence="1" id="KW-0812">Transmembrane</keyword>
<reference evidence="2" key="1">
    <citation type="journal article" date="2020" name="Nature">
        <title>Giant virus diversity and host interactions through global metagenomics.</title>
        <authorList>
            <person name="Schulz F."/>
            <person name="Roux S."/>
            <person name="Paez-Espino D."/>
            <person name="Jungbluth S."/>
            <person name="Walsh D.A."/>
            <person name="Denef V.J."/>
            <person name="McMahon K.D."/>
            <person name="Konstantinidis K.T."/>
            <person name="Eloe-Fadrosh E.A."/>
            <person name="Kyrpides N.C."/>
            <person name="Woyke T."/>
        </authorList>
    </citation>
    <scope>NUCLEOTIDE SEQUENCE</scope>
    <source>
        <strain evidence="2">GVMAG-S-1016704-142</strain>
    </source>
</reference>
<dbReference type="EMBL" id="MN740566">
    <property type="protein sequence ID" value="QHU33998.1"/>
    <property type="molecule type" value="Genomic_DNA"/>
</dbReference>
<keyword evidence="1" id="KW-1133">Transmembrane helix</keyword>
<feature type="transmembrane region" description="Helical" evidence="1">
    <location>
        <begin position="232"/>
        <end position="254"/>
    </location>
</feature>
<sequence>MNEITKGEDIPEFVFGAWNMEKGILFNTIKIYADAYITRAPSYIYNVIYPDEDIPEKPQLLLYFFRIKDVSVVSNSDIEFDTQWIGPFVSKLTKNDTTGKLDLEIITALPDGSSDINGYKIIPDCPISPSGFQNSEDPVLDIIGAKIKYEQLYSGDFWSCVVDPTDNTLSFSLNITLPNDRVINPTADGVKYCRNNNSNIGDCLPTNIYANMTENCLQPTCPSIDDDTWKKISIGMILIFVSYLIIKLLLWVFFRH</sequence>
<accession>A0A6C0LVH0</accession>
<protein>
    <submittedName>
        <fullName evidence="2">Uncharacterized protein</fullName>
    </submittedName>
</protein>
<organism evidence="2">
    <name type="scientific">viral metagenome</name>
    <dbReference type="NCBI Taxonomy" id="1070528"/>
    <lineage>
        <taxon>unclassified sequences</taxon>
        <taxon>metagenomes</taxon>
        <taxon>organismal metagenomes</taxon>
    </lineage>
</organism>
<evidence type="ECO:0000313" key="2">
    <source>
        <dbReference type="EMBL" id="QHU33998.1"/>
    </source>
</evidence>
<proteinExistence type="predicted"/>
<keyword evidence="1" id="KW-0472">Membrane</keyword>
<dbReference type="AlphaFoldDB" id="A0A6C0LVH0"/>
<evidence type="ECO:0000256" key="1">
    <source>
        <dbReference type="SAM" id="Phobius"/>
    </source>
</evidence>